<organism evidence="1 2">
    <name type="scientific">Larkinella terrae</name>
    <dbReference type="NCBI Taxonomy" id="2025311"/>
    <lineage>
        <taxon>Bacteria</taxon>
        <taxon>Pseudomonadati</taxon>
        <taxon>Bacteroidota</taxon>
        <taxon>Cytophagia</taxon>
        <taxon>Cytophagales</taxon>
        <taxon>Spirosomataceae</taxon>
        <taxon>Larkinella</taxon>
    </lineage>
</organism>
<gene>
    <name evidence="1" type="ORF">GJJ30_02965</name>
</gene>
<name>A0A7K0EEH7_9BACT</name>
<dbReference type="AlphaFoldDB" id="A0A7K0EEH7"/>
<dbReference type="Gene3D" id="2.60.220.30">
    <property type="match status" value="1"/>
</dbReference>
<evidence type="ECO:0000313" key="2">
    <source>
        <dbReference type="Proteomes" id="UP000441754"/>
    </source>
</evidence>
<dbReference type="RefSeq" id="WP_154172972.1">
    <property type="nucleotide sequence ID" value="NZ_WJXZ01000001.1"/>
</dbReference>
<dbReference type="PROSITE" id="PS51257">
    <property type="entry name" value="PROKAR_LIPOPROTEIN"/>
    <property type="match status" value="1"/>
</dbReference>
<proteinExistence type="predicted"/>
<keyword evidence="2" id="KW-1185">Reference proteome</keyword>
<accession>A0A7K0EEH7</accession>
<protein>
    <recommendedName>
        <fullName evidence="3">ZU5 domain-containing protein</fullName>
    </recommendedName>
</protein>
<dbReference type="Proteomes" id="UP000441754">
    <property type="component" value="Unassembled WGS sequence"/>
</dbReference>
<dbReference type="OrthoDB" id="770607at2"/>
<reference evidence="1 2" key="1">
    <citation type="journal article" date="2018" name="Antonie Van Leeuwenhoek">
        <title>Larkinella terrae sp. nov., isolated from soil on Jeju Island, South Korea.</title>
        <authorList>
            <person name="Ten L.N."/>
            <person name="Jeon J."/>
            <person name="Park S.J."/>
            <person name="Park S."/>
            <person name="Lee S.Y."/>
            <person name="Kim M.K."/>
            <person name="Jung H.Y."/>
        </authorList>
    </citation>
    <scope>NUCLEOTIDE SEQUENCE [LARGE SCALE GENOMIC DNA]</scope>
    <source>
        <strain evidence="1 2">KCTC 52001</strain>
    </source>
</reference>
<dbReference type="EMBL" id="WJXZ01000001">
    <property type="protein sequence ID" value="MRS60239.1"/>
    <property type="molecule type" value="Genomic_DNA"/>
</dbReference>
<sequence>MKFISYAITFLVAGLLACQKPTDVVSPVDGTNPSDTTKTRPTAHSGVIYAHGTPVGQLTQKSIGPEGGTLASADGTLTMIVPAGAVAQATTFSVQPVTPTLPGLLGGQSFRLLPEGQTFAQPIKLQYKYQTDSLDGTSAQALFLAYQGNDGYWKALLNTELDETAQTLTVRTRHFSDWGAFAEYTLEATPDVLFAGQTAELTLSGYYLGEVSPLTPDEITVELAQRKTLSDPANIRNWRVIGKGHVDPGASRTTATYTAPANLPQGRELVSVEVYNILPASVPPRKGDTGKVVLLKAIYIEGTYFRLTINGQPYDCTGYLGIRDVMGISFMANLDSGNLLNFSIHSSSLKTGTFPYSKGKPQLGTLDGKADVYLTDGGIPFESFYDTCESSGLIASAGSVTIGSVEVVNGVSYARGSMTCKAYFITGNCPGRDVRTRTISAEFRVLVSDI</sequence>
<comment type="caution">
    <text evidence="1">The sequence shown here is derived from an EMBL/GenBank/DDBJ whole genome shotgun (WGS) entry which is preliminary data.</text>
</comment>
<evidence type="ECO:0000313" key="1">
    <source>
        <dbReference type="EMBL" id="MRS60239.1"/>
    </source>
</evidence>
<evidence type="ECO:0008006" key="3">
    <source>
        <dbReference type="Google" id="ProtNLM"/>
    </source>
</evidence>